<protein>
    <submittedName>
        <fullName evidence="2">Amidohydrolase family protein</fullName>
    </submittedName>
</protein>
<dbReference type="Proteomes" id="UP000319263">
    <property type="component" value="Chromosome"/>
</dbReference>
<organism evidence="2 3">
    <name type="scientific">Microlunatus elymi</name>
    <dbReference type="NCBI Taxonomy" id="2596828"/>
    <lineage>
        <taxon>Bacteria</taxon>
        <taxon>Bacillati</taxon>
        <taxon>Actinomycetota</taxon>
        <taxon>Actinomycetes</taxon>
        <taxon>Propionibacteriales</taxon>
        <taxon>Propionibacteriaceae</taxon>
        <taxon>Microlunatus</taxon>
    </lineage>
</organism>
<dbReference type="GO" id="GO:0016810">
    <property type="term" value="F:hydrolase activity, acting on carbon-nitrogen (but not peptide) bonds"/>
    <property type="evidence" value="ECO:0007669"/>
    <property type="project" value="InterPro"/>
</dbReference>
<dbReference type="Pfam" id="PF01979">
    <property type="entry name" value="Amidohydro_1"/>
    <property type="match status" value="1"/>
</dbReference>
<proteinExistence type="predicted"/>
<dbReference type="InterPro" id="IPR032466">
    <property type="entry name" value="Metal_Hydrolase"/>
</dbReference>
<dbReference type="Gene3D" id="3.20.20.140">
    <property type="entry name" value="Metal-dependent hydrolases"/>
    <property type="match status" value="1"/>
</dbReference>
<dbReference type="AlphaFoldDB" id="A0A516Q600"/>
<reference evidence="2 3" key="1">
    <citation type="submission" date="2019-07" db="EMBL/GenBank/DDBJ databases">
        <title>Microlunatus dokdonensis sp. nov. isolated from the rhizospheric soil of the wild plant Elymus tsukushiensis.</title>
        <authorList>
            <person name="Ghim S.-Y."/>
            <person name="Hwang Y.-J."/>
            <person name="Son J.-S."/>
            <person name="Shin J.-H."/>
        </authorList>
    </citation>
    <scope>NUCLEOTIDE SEQUENCE [LARGE SCALE GENOMIC DNA]</scope>
    <source>
        <strain evidence="2 3">KUDC0627</strain>
    </source>
</reference>
<gene>
    <name evidence="2" type="ORF">FOE78_15975</name>
</gene>
<dbReference type="SUPFAM" id="SSF51556">
    <property type="entry name" value="Metallo-dependent hydrolases"/>
    <property type="match status" value="1"/>
</dbReference>
<dbReference type="InterPro" id="IPR011059">
    <property type="entry name" value="Metal-dep_hydrolase_composite"/>
</dbReference>
<dbReference type="PANTHER" id="PTHR43135:SF3">
    <property type="entry name" value="ALPHA-D-RIBOSE 1-METHYLPHOSPHONATE 5-TRIPHOSPHATE DIPHOSPHATASE"/>
    <property type="match status" value="1"/>
</dbReference>
<dbReference type="SUPFAM" id="SSF51338">
    <property type="entry name" value="Composite domain of metallo-dependent hydrolases"/>
    <property type="match status" value="1"/>
</dbReference>
<dbReference type="Gene3D" id="2.30.40.10">
    <property type="entry name" value="Urease, subunit C, domain 1"/>
    <property type="match status" value="1"/>
</dbReference>
<keyword evidence="3" id="KW-1185">Reference proteome</keyword>
<sequence length="424" mass="45008">MADPGKTTVFDNVRVLDSATGTVGAPGRVVVEGNLITAVGSRDDLELGDGARIIDGGGRVLMPGLIDAHWHSMFATIPLAVSMRADPGYIHALAGRSASETLLRGFTTVRDAGGPAFGLKLAIDQGVLPGPRIFPSGAMISQTGGHGDFRSPGDIPRGRLGQHSHTDLLGATAVADGVDEVLRAAREQLMLGASQLKLMAGGGVASFYDPLDVTQYTEAELRAAVDAAANWGTYVMVHAYTPRSVQQAIRAGVRSIEHGQLLDDETAALMAEHDLWWSMQPFLDDEDAPVVTGASRVKLMQMITGTDTAYALARKHGVKLAWGTDTLFDPALAARQGAQLAKLVRWFNPAEVITMATLRNAELLELSGPRNPYPAGKLGVIAEGAYADLILVDGNPLDDINLLARPEEAFVMIMKDGQFAKNLL</sequence>
<evidence type="ECO:0000313" key="3">
    <source>
        <dbReference type="Proteomes" id="UP000319263"/>
    </source>
</evidence>
<name>A0A516Q600_9ACTN</name>
<dbReference type="KEGG" id="mik:FOE78_15975"/>
<dbReference type="InterPro" id="IPR051781">
    <property type="entry name" value="Metallo-dep_Hydrolase"/>
</dbReference>
<evidence type="ECO:0000313" key="2">
    <source>
        <dbReference type="EMBL" id="QDP98844.1"/>
    </source>
</evidence>
<evidence type="ECO:0000259" key="1">
    <source>
        <dbReference type="Pfam" id="PF01979"/>
    </source>
</evidence>
<dbReference type="CDD" id="cd01299">
    <property type="entry name" value="Met_dep_hydrolase_A"/>
    <property type="match status" value="1"/>
</dbReference>
<keyword evidence="2" id="KW-0378">Hydrolase</keyword>
<dbReference type="EMBL" id="CP041692">
    <property type="protein sequence ID" value="QDP98844.1"/>
    <property type="molecule type" value="Genomic_DNA"/>
</dbReference>
<dbReference type="InterPro" id="IPR006680">
    <property type="entry name" value="Amidohydro-rel"/>
</dbReference>
<dbReference type="OrthoDB" id="9776455at2"/>
<accession>A0A516Q600</accession>
<dbReference type="PANTHER" id="PTHR43135">
    <property type="entry name" value="ALPHA-D-RIBOSE 1-METHYLPHOSPHONATE 5-TRIPHOSPHATE DIPHOSPHATASE"/>
    <property type="match status" value="1"/>
</dbReference>
<dbReference type="InterPro" id="IPR057744">
    <property type="entry name" value="OTAase-like"/>
</dbReference>
<feature type="domain" description="Amidohydrolase-related" evidence="1">
    <location>
        <begin position="60"/>
        <end position="407"/>
    </location>
</feature>